<accession>A0A0G3EJ49</accession>
<dbReference type="SMART" id="SM00471">
    <property type="entry name" value="HDc"/>
    <property type="match status" value="1"/>
</dbReference>
<evidence type="ECO:0000256" key="2">
    <source>
        <dbReference type="SAM" id="Phobius"/>
    </source>
</evidence>
<sequence length="782" mass="87123">MTRNRPPQKKKPQERIAARKHAPRTRQGVSRFTVLNTLQLLLLWAVTILLFFVFHQKPMKYAALAPGQRAPETVVATVDFQHRDLAETRLRRTQAGEAVPPVFQISMAPFEDASQSLKKIFNRVERLRAAPDEESDELRRSLTDTLDVLGLDLRAEDFAPLFKENRIEATHERLTESMRAAYASGLISPEDRETRFRGLAPEAVIHLYREDDRVQASAAIDQLATPAEAVHEIARQLSRQRDIPDLGDAVYRRLLAKWLVPNLEYNQARTGTLREEARQRVKPVSREVVAGTTLVKSGSRLNEQDLIKLRAYQERLRELEDPFARLLGALGHGLILLLALAACTGLYRLLKHRRRFEYREVTLLALLALISLLLFKLLLFAASTPGVIPPALLDTMLPYGLAPLLGTILLGGGAGFVVGLWTSLAVATLFGEQYSMFLLGLFVAAGASFVARDVKRRSSLLRAGVFIGSIHVIFVLIMAVLNRPPPEIIALQAAAGFASGLFSAAAAVILIPMFESMFDITTDIRLLELSDMGHPLLQRLALEAPGTYHHSLMMANLASAAAERIGANPLLARVCAYYHDIGKLVKPNYFSENIQQEDNPHDEIAPSMSTLVIMSHVKEGVDLARKYRLPRPIIEGIREHHGTGLISYFYHQAKEEEKGGHSRIDDKDYRYPGPRPVSPEMAILHLADSVEAASRSLEKVTPSRIENMVDEIVSSKMKDRQLENCELTLAQLSEIKSSFTFTLTNMLHGRVAYPRNESGNSESAAQVQGPKPQDQGADRPSR</sequence>
<dbReference type="AlphaFoldDB" id="A0A0G3EJ49"/>
<feature type="transmembrane region" description="Helical" evidence="2">
    <location>
        <begin position="493"/>
        <end position="514"/>
    </location>
</feature>
<organism evidence="4 5">
    <name type="scientific">Kiritimatiella glycovorans</name>
    <dbReference type="NCBI Taxonomy" id="1307763"/>
    <lineage>
        <taxon>Bacteria</taxon>
        <taxon>Pseudomonadati</taxon>
        <taxon>Kiritimatiellota</taxon>
        <taxon>Kiritimatiellia</taxon>
        <taxon>Kiritimatiellales</taxon>
        <taxon>Kiritimatiellaceae</taxon>
        <taxon>Kiritimatiella</taxon>
    </lineage>
</organism>
<dbReference type="PATRIC" id="fig|1609981.3.peg.997"/>
<evidence type="ECO:0000256" key="1">
    <source>
        <dbReference type="SAM" id="MobiDB-lite"/>
    </source>
</evidence>
<dbReference type="NCBIfam" id="TIGR00277">
    <property type="entry name" value="HDIG"/>
    <property type="match status" value="1"/>
</dbReference>
<dbReference type="STRING" id="1307763.L21SP4_00953"/>
<dbReference type="Proteomes" id="UP000035268">
    <property type="component" value="Chromosome"/>
</dbReference>
<dbReference type="Pfam" id="PF07698">
    <property type="entry name" value="7TM-7TMR_HD"/>
    <property type="match status" value="1"/>
</dbReference>
<keyword evidence="5" id="KW-1185">Reference proteome</keyword>
<dbReference type="InterPro" id="IPR011621">
    <property type="entry name" value="Metal-dep_PHydrolase_7TM_intra"/>
</dbReference>
<dbReference type="Pfam" id="PF01966">
    <property type="entry name" value="HD"/>
    <property type="match status" value="1"/>
</dbReference>
<feature type="region of interest" description="Disordered" evidence="1">
    <location>
        <begin position="752"/>
        <end position="782"/>
    </location>
</feature>
<protein>
    <submittedName>
        <fullName evidence="4">Phosphodiesterase</fullName>
    </submittedName>
</protein>
<dbReference type="InterPro" id="IPR006675">
    <property type="entry name" value="HDIG_dom"/>
</dbReference>
<feature type="transmembrane region" description="Helical" evidence="2">
    <location>
        <begin position="434"/>
        <end position="451"/>
    </location>
</feature>
<dbReference type="InterPro" id="IPR006674">
    <property type="entry name" value="HD_domain"/>
</dbReference>
<name>A0A0G3EJ49_9BACT</name>
<dbReference type="SUPFAM" id="SSF109604">
    <property type="entry name" value="HD-domain/PDEase-like"/>
    <property type="match status" value="1"/>
</dbReference>
<dbReference type="InterPro" id="IPR011624">
    <property type="entry name" value="Metal-dep_PHydrolase_7TM_extra"/>
</dbReference>
<dbReference type="InterPro" id="IPR003607">
    <property type="entry name" value="HD/PDEase_dom"/>
</dbReference>
<dbReference type="Pfam" id="PF07697">
    <property type="entry name" value="7TMR-HDED"/>
    <property type="match status" value="1"/>
</dbReference>
<keyword evidence="2" id="KW-1133">Transmembrane helix</keyword>
<keyword evidence="2" id="KW-0812">Transmembrane</keyword>
<dbReference type="OrthoDB" id="9806952at2"/>
<dbReference type="CDD" id="cd00077">
    <property type="entry name" value="HDc"/>
    <property type="match status" value="1"/>
</dbReference>
<feature type="transmembrane region" description="Helical" evidence="2">
    <location>
        <begin position="34"/>
        <end position="54"/>
    </location>
</feature>
<dbReference type="PROSITE" id="PS51831">
    <property type="entry name" value="HD"/>
    <property type="match status" value="1"/>
</dbReference>
<feature type="region of interest" description="Disordered" evidence="1">
    <location>
        <begin position="1"/>
        <end position="24"/>
    </location>
</feature>
<feature type="domain" description="HD" evidence="3">
    <location>
        <begin position="547"/>
        <end position="693"/>
    </location>
</feature>
<feature type="compositionally biased region" description="Basic residues" evidence="1">
    <location>
        <begin position="1"/>
        <end position="10"/>
    </location>
</feature>
<dbReference type="PANTHER" id="PTHR36442:SF1">
    <property type="entry name" value="CYCLIC-DI-AMP PHOSPHODIESTERASE PGPH"/>
    <property type="match status" value="1"/>
</dbReference>
<dbReference type="Gene3D" id="1.10.3210.10">
    <property type="entry name" value="Hypothetical protein af1432"/>
    <property type="match status" value="1"/>
</dbReference>
<feature type="transmembrane region" description="Helical" evidence="2">
    <location>
        <begin position="326"/>
        <end position="349"/>
    </location>
</feature>
<feature type="compositionally biased region" description="Polar residues" evidence="1">
    <location>
        <begin position="757"/>
        <end position="766"/>
    </location>
</feature>
<feature type="transmembrane region" description="Helical" evidence="2">
    <location>
        <begin position="401"/>
        <end position="422"/>
    </location>
</feature>
<reference evidence="4 5" key="2">
    <citation type="journal article" date="2016" name="ISME J.">
        <title>Characterization of the first cultured representative of Verrucomicrobia subdivision 5 indicates the proposal of a novel phylum.</title>
        <authorList>
            <person name="Spring S."/>
            <person name="Bunk B."/>
            <person name="Sproer C."/>
            <person name="Schumann P."/>
            <person name="Rohde M."/>
            <person name="Tindall B.J."/>
            <person name="Klenk H.P."/>
        </authorList>
    </citation>
    <scope>NUCLEOTIDE SEQUENCE [LARGE SCALE GENOMIC DNA]</scope>
    <source>
        <strain evidence="4 5">L21-Fru-AB</strain>
    </source>
</reference>
<proteinExistence type="predicted"/>
<evidence type="ECO:0000313" key="5">
    <source>
        <dbReference type="Proteomes" id="UP000035268"/>
    </source>
</evidence>
<dbReference type="RefSeq" id="WP_052881569.1">
    <property type="nucleotide sequence ID" value="NZ_CP010904.1"/>
</dbReference>
<evidence type="ECO:0000259" key="3">
    <source>
        <dbReference type="PROSITE" id="PS51831"/>
    </source>
</evidence>
<reference evidence="5" key="1">
    <citation type="submission" date="2015-02" db="EMBL/GenBank/DDBJ databases">
        <title>Description and complete genome sequence of the first cultured representative of the subdivision 5 of the Verrucomicrobia phylum.</title>
        <authorList>
            <person name="Spring S."/>
            <person name="Bunk B."/>
            <person name="Sproer C."/>
            <person name="Klenk H.-P."/>
        </authorList>
    </citation>
    <scope>NUCLEOTIDE SEQUENCE [LARGE SCALE GENOMIC DNA]</scope>
    <source>
        <strain evidence="5">L21-Fru-AB</strain>
    </source>
</reference>
<dbReference type="InterPro" id="IPR052722">
    <property type="entry name" value="PgpH_phosphodiesterase"/>
</dbReference>
<gene>
    <name evidence="4" type="ORF">L21SP4_00953</name>
</gene>
<feature type="transmembrane region" description="Helical" evidence="2">
    <location>
        <begin position="361"/>
        <end position="381"/>
    </location>
</feature>
<evidence type="ECO:0000313" key="4">
    <source>
        <dbReference type="EMBL" id="AKJ64214.1"/>
    </source>
</evidence>
<dbReference type="EMBL" id="CP010904">
    <property type="protein sequence ID" value="AKJ64214.1"/>
    <property type="molecule type" value="Genomic_DNA"/>
</dbReference>
<dbReference type="PANTHER" id="PTHR36442">
    <property type="entry name" value="CYCLIC-DI-AMP PHOSPHODIESTERASE PGPH"/>
    <property type="match status" value="1"/>
</dbReference>
<keyword evidence="2" id="KW-0472">Membrane</keyword>
<feature type="transmembrane region" description="Helical" evidence="2">
    <location>
        <begin position="463"/>
        <end position="481"/>
    </location>
</feature>
<dbReference type="KEGG" id="vbl:L21SP4_00953"/>